<feature type="domain" description="TfoX N-terminal" evidence="1">
    <location>
        <begin position="8"/>
        <end position="97"/>
    </location>
</feature>
<dbReference type="EMBL" id="JANTHZ010000001">
    <property type="protein sequence ID" value="MCS0493561.1"/>
    <property type="molecule type" value="Genomic_DNA"/>
</dbReference>
<dbReference type="SUPFAM" id="SSF159894">
    <property type="entry name" value="YgaC/TfoX-N like"/>
    <property type="match status" value="1"/>
</dbReference>
<dbReference type="PANTHER" id="PTHR36121:SF1">
    <property type="entry name" value="PROTEIN SXY"/>
    <property type="match status" value="1"/>
</dbReference>
<evidence type="ECO:0000313" key="2">
    <source>
        <dbReference type="EMBL" id="MCS0493561.1"/>
    </source>
</evidence>
<dbReference type="Gene3D" id="3.30.1460.30">
    <property type="entry name" value="YgaC/TfoX-N like chaperone"/>
    <property type="match status" value="1"/>
</dbReference>
<organism evidence="2 3">
    <name type="scientific">Ancylobacter mangrovi</name>
    <dbReference type="NCBI Taxonomy" id="2972472"/>
    <lineage>
        <taxon>Bacteria</taxon>
        <taxon>Pseudomonadati</taxon>
        <taxon>Pseudomonadota</taxon>
        <taxon>Alphaproteobacteria</taxon>
        <taxon>Hyphomicrobiales</taxon>
        <taxon>Xanthobacteraceae</taxon>
        <taxon>Ancylobacter</taxon>
    </lineage>
</organism>
<dbReference type="Pfam" id="PF04993">
    <property type="entry name" value="TfoX_N"/>
    <property type="match status" value="1"/>
</dbReference>
<dbReference type="RefSeq" id="WP_258730506.1">
    <property type="nucleotide sequence ID" value="NZ_JANTHZ010000001.1"/>
</dbReference>
<accession>A0A9X2PAY7</accession>
<dbReference type="InterPro" id="IPR047525">
    <property type="entry name" value="TfoX-like"/>
</dbReference>
<protein>
    <submittedName>
        <fullName evidence="2">TfoX/Sxy family protein</fullName>
    </submittedName>
</protein>
<evidence type="ECO:0000259" key="1">
    <source>
        <dbReference type="Pfam" id="PF04993"/>
    </source>
</evidence>
<dbReference type="Proteomes" id="UP001151088">
    <property type="component" value="Unassembled WGS sequence"/>
</dbReference>
<reference evidence="2" key="1">
    <citation type="submission" date="2022-08" db="EMBL/GenBank/DDBJ databases">
        <authorList>
            <person name="Li F."/>
        </authorList>
    </citation>
    <scope>NUCLEOTIDE SEQUENCE</scope>
    <source>
        <strain evidence="2">MQZ15Z-1</strain>
    </source>
</reference>
<dbReference type="InterPro" id="IPR007076">
    <property type="entry name" value="TfoX_N"/>
</dbReference>
<evidence type="ECO:0000313" key="3">
    <source>
        <dbReference type="Proteomes" id="UP001151088"/>
    </source>
</evidence>
<gene>
    <name evidence="2" type="ORF">NVS89_00520</name>
</gene>
<dbReference type="PANTHER" id="PTHR36121">
    <property type="entry name" value="PROTEIN SXY"/>
    <property type="match status" value="1"/>
</dbReference>
<keyword evidence="3" id="KW-1185">Reference proteome</keyword>
<sequence>MDEAAVADIFAAFGPVRCRRLFGGLGVYADGMMFALVIKGRIYLKTDEDFARALAARGAEPFVYEAKGRAVTVAYWSLPEAALDDADDAAELACTALGIARMAAGAKRPRAKGRGAARRGTLPA</sequence>
<comment type="caution">
    <text evidence="2">The sequence shown here is derived from an EMBL/GenBank/DDBJ whole genome shotgun (WGS) entry which is preliminary data.</text>
</comment>
<name>A0A9X2PAY7_9HYPH</name>
<proteinExistence type="predicted"/>
<dbReference type="AlphaFoldDB" id="A0A9X2PAY7"/>